<dbReference type="Pfam" id="PF00679">
    <property type="entry name" value="EFG_C"/>
    <property type="match status" value="1"/>
</dbReference>
<dbReference type="PROSITE" id="PS51722">
    <property type="entry name" value="G_TR_2"/>
    <property type="match status" value="1"/>
</dbReference>
<dbReference type="Proteomes" id="UP000704068">
    <property type="component" value="Unassembled WGS sequence"/>
</dbReference>
<dbReference type="SUPFAM" id="SSF52540">
    <property type="entry name" value="P-loop containing nucleoside triphosphate hydrolases"/>
    <property type="match status" value="1"/>
</dbReference>
<comment type="subcellular location">
    <subcellularLocation>
        <location evidence="8">Cytoplasm</location>
    </subcellularLocation>
</comment>
<dbReference type="InterPro" id="IPR009022">
    <property type="entry name" value="EFG_III"/>
</dbReference>
<evidence type="ECO:0000256" key="1">
    <source>
        <dbReference type="ARBA" id="ARBA00005870"/>
    </source>
</evidence>
<dbReference type="SMART" id="SM00838">
    <property type="entry name" value="EFG_C"/>
    <property type="match status" value="1"/>
</dbReference>
<dbReference type="AlphaFoldDB" id="A0A929RZJ2"/>
<dbReference type="FunFam" id="2.40.30.10:FF:000006">
    <property type="entry name" value="Elongation factor G"/>
    <property type="match status" value="1"/>
</dbReference>
<gene>
    <name evidence="8 10" type="primary">fusA</name>
    <name evidence="10" type="ORF">HXK21_07835</name>
</gene>
<dbReference type="InterPro" id="IPR020568">
    <property type="entry name" value="Ribosomal_Su5_D2-typ_SF"/>
</dbReference>
<keyword evidence="5 8" id="KW-0648">Protein biosynthesis</keyword>
<dbReference type="Gene3D" id="3.30.70.240">
    <property type="match status" value="1"/>
</dbReference>
<proteinExistence type="inferred from homology"/>
<dbReference type="FunFam" id="3.30.70.870:FF:000001">
    <property type="entry name" value="Elongation factor G"/>
    <property type="match status" value="1"/>
</dbReference>
<dbReference type="SUPFAM" id="SSF54211">
    <property type="entry name" value="Ribosomal protein S5 domain 2-like"/>
    <property type="match status" value="1"/>
</dbReference>
<keyword evidence="6 8" id="KW-0342">GTP-binding</keyword>
<reference evidence="10" key="1">
    <citation type="submission" date="2020-04" db="EMBL/GenBank/DDBJ databases">
        <title>Deep metagenomics examines the oral microbiome during advanced dental caries in children, revealing novel taxa and co-occurrences with host molecules.</title>
        <authorList>
            <person name="Baker J.L."/>
            <person name="Morton J.T."/>
            <person name="Dinis M."/>
            <person name="Alvarez R."/>
            <person name="Tran N.C."/>
            <person name="Knight R."/>
            <person name="Edlund A."/>
        </authorList>
    </citation>
    <scope>NUCLEOTIDE SEQUENCE</scope>
    <source>
        <strain evidence="10">JCVI_34_bin.1</strain>
    </source>
</reference>
<dbReference type="SUPFAM" id="SSF50447">
    <property type="entry name" value="Translation proteins"/>
    <property type="match status" value="1"/>
</dbReference>
<dbReference type="Pfam" id="PF03144">
    <property type="entry name" value="GTP_EFTU_D2"/>
    <property type="match status" value="1"/>
</dbReference>
<dbReference type="InterPro" id="IPR031157">
    <property type="entry name" value="G_TR_CS"/>
</dbReference>
<dbReference type="CDD" id="cd03713">
    <property type="entry name" value="EFG_mtEFG_C"/>
    <property type="match status" value="1"/>
</dbReference>
<dbReference type="SUPFAM" id="SSF54980">
    <property type="entry name" value="EF-G C-terminal domain-like"/>
    <property type="match status" value="2"/>
</dbReference>
<dbReference type="FunFam" id="3.40.50.300:FF:000029">
    <property type="entry name" value="Elongation factor G"/>
    <property type="match status" value="1"/>
</dbReference>
<dbReference type="InterPro" id="IPR000640">
    <property type="entry name" value="EFG_V-like"/>
</dbReference>
<dbReference type="PROSITE" id="PS00301">
    <property type="entry name" value="G_TR_1"/>
    <property type="match status" value="1"/>
</dbReference>
<dbReference type="HAMAP" id="MF_00054_B">
    <property type="entry name" value="EF_G_EF_2_B"/>
    <property type="match status" value="1"/>
</dbReference>
<dbReference type="CDD" id="cd01886">
    <property type="entry name" value="EF-G"/>
    <property type="match status" value="1"/>
</dbReference>
<dbReference type="CDD" id="cd01434">
    <property type="entry name" value="EFG_mtEFG1_IV"/>
    <property type="match status" value="1"/>
</dbReference>
<dbReference type="InterPro" id="IPR027417">
    <property type="entry name" value="P-loop_NTPase"/>
</dbReference>
<dbReference type="NCBIfam" id="NF009381">
    <property type="entry name" value="PRK12740.1-5"/>
    <property type="match status" value="1"/>
</dbReference>
<dbReference type="GO" id="GO:0005737">
    <property type="term" value="C:cytoplasm"/>
    <property type="evidence" value="ECO:0007669"/>
    <property type="project" value="UniProtKB-SubCell"/>
</dbReference>
<dbReference type="GO" id="GO:0003746">
    <property type="term" value="F:translation elongation factor activity"/>
    <property type="evidence" value="ECO:0007669"/>
    <property type="project" value="UniProtKB-UniRule"/>
</dbReference>
<dbReference type="FunFam" id="3.30.70.240:FF:000001">
    <property type="entry name" value="Elongation factor G"/>
    <property type="match status" value="1"/>
</dbReference>
<dbReference type="InterPro" id="IPR014721">
    <property type="entry name" value="Ribsml_uS5_D2-typ_fold_subgr"/>
</dbReference>
<comment type="similarity">
    <text evidence="1 8">Belongs to the TRAFAC class translation factor GTPase superfamily. Classic translation factor GTPase family. EF-G/EF-2 subfamily.</text>
</comment>
<dbReference type="Gene3D" id="3.40.50.300">
    <property type="entry name" value="P-loop containing nucleotide triphosphate hydrolases"/>
    <property type="match status" value="1"/>
</dbReference>
<dbReference type="GO" id="GO:0032790">
    <property type="term" value="P:ribosome disassembly"/>
    <property type="evidence" value="ECO:0007669"/>
    <property type="project" value="TreeGrafter"/>
</dbReference>
<evidence type="ECO:0000256" key="2">
    <source>
        <dbReference type="ARBA" id="ARBA00017872"/>
    </source>
</evidence>
<dbReference type="Pfam" id="PF00009">
    <property type="entry name" value="GTP_EFTU"/>
    <property type="match status" value="1"/>
</dbReference>
<evidence type="ECO:0000313" key="10">
    <source>
        <dbReference type="EMBL" id="MBF0970934.1"/>
    </source>
</evidence>
<dbReference type="Pfam" id="PF03764">
    <property type="entry name" value="EFG_IV"/>
    <property type="match status" value="1"/>
</dbReference>
<dbReference type="InterPro" id="IPR047872">
    <property type="entry name" value="EFG_IV"/>
</dbReference>
<dbReference type="PANTHER" id="PTHR43261">
    <property type="entry name" value="TRANSLATION ELONGATION FACTOR G-RELATED"/>
    <property type="match status" value="1"/>
</dbReference>
<dbReference type="InterPro" id="IPR005225">
    <property type="entry name" value="Small_GTP-bd"/>
</dbReference>
<organism evidence="10 11">
    <name type="scientific">Alloprevotella tannerae</name>
    <dbReference type="NCBI Taxonomy" id="76122"/>
    <lineage>
        <taxon>Bacteria</taxon>
        <taxon>Pseudomonadati</taxon>
        <taxon>Bacteroidota</taxon>
        <taxon>Bacteroidia</taxon>
        <taxon>Bacteroidales</taxon>
        <taxon>Prevotellaceae</taxon>
        <taxon>Alloprevotella</taxon>
    </lineage>
</organism>
<evidence type="ECO:0000256" key="6">
    <source>
        <dbReference type="ARBA" id="ARBA00023134"/>
    </source>
</evidence>
<dbReference type="InterPro" id="IPR004540">
    <property type="entry name" value="Transl_elong_EFG/EF2"/>
</dbReference>
<dbReference type="PRINTS" id="PR00315">
    <property type="entry name" value="ELONGATNFCT"/>
</dbReference>
<dbReference type="InterPro" id="IPR005517">
    <property type="entry name" value="Transl_elong_EFG/EF2_IV"/>
</dbReference>
<dbReference type="SMART" id="SM00889">
    <property type="entry name" value="EFG_IV"/>
    <property type="match status" value="1"/>
</dbReference>
<dbReference type="InterPro" id="IPR004161">
    <property type="entry name" value="EFTu-like_2"/>
</dbReference>
<protein>
    <recommendedName>
        <fullName evidence="2 8">Elongation factor G</fullName>
        <shortName evidence="8">EF-G</shortName>
    </recommendedName>
</protein>
<keyword evidence="4 8" id="KW-0251">Elongation factor</keyword>
<dbReference type="InterPro" id="IPR041095">
    <property type="entry name" value="EFG_II"/>
</dbReference>
<dbReference type="EMBL" id="JABZGR010000030">
    <property type="protein sequence ID" value="MBF0970934.1"/>
    <property type="molecule type" value="Genomic_DNA"/>
</dbReference>
<sequence>MAKHDLHLTRNIGIMAHIDAGKTTTSERILFYTGKTHKIGEVHDGAATMDWMAQEQERGITITSAATTCYWEWNNQKFKINLIDTPGHVDFTAEVERSLRVLDGAVATYCAVGGVQPQSETVWRQADKYSVPRIGYVNKMDRSGADFFEVVRQMKAVLGANPCVVAIPIGAEENFKGIVDLIRMKAIIWHDESLGAEYEVEDIPAELQDEAEEWRGKMLEQAAECDEKLMEKYFEDPTSLTNEEIVAAIRKGTIAMEIVPMTPGSSFKNKGVQYLLDYVCMFLPAPMDTPNIVGVNPETGEEEDRKPSEDERTSALAFKIATDPYVGRLTFFRVYSGKIEAGSYIYNPRSRKKERVSRLFQMHSNHQNPEEVIGAGDIGAGVGFKDIRTGDTLCDEAAPIVLESMDFPDPVIGIAVEPKTQKDMDKLSMGLQKLAEEDPTFTVHTEEQSGQTVISGMGELHLDIILDRLRREFKVECNQGKPQVNYKEAITQTVNLREVYKKQTGGRGKFADIIVDVSPVDEDFTEGSLQFVNKVTGGNIPKEFIPSVQKGFENAMKSGVLGGFPMNSLKVELLDGSFHPVDSDQLSFELAALNAYKNACSKAGPVLLEPIMSLEVVTPEENMGDVIGDLNKRRGQVEGMESTRSGARVVKALVPLSEMFGYVTALRTITSGRATSSMQYHHHSPLSASIARQVLEEINGRVDLVK</sequence>
<evidence type="ECO:0000256" key="3">
    <source>
        <dbReference type="ARBA" id="ARBA00022741"/>
    </source>
</evidence>
<dbReference type="GO" id="GO:0005525">
    <property type="term" value="F:GTP binding"/>
    <property type="evidence" value="ECO:0007669"/>
    <property type="project" value="UniProtKB-UniRule"/>
</dbReference>
<dbReference type="CDD" id="cd04088">
    <property type="entry name" value="EFG_mtEFG_II"/>
    <property type="match status" value="1"/>
</dbReference>
<evidence type="ECO:0000256" key="8">
    <source>
        <dbReference type="HAMAP-Rule" id="MF_00054"/>
    </source>
</evidence>
<dbReference type="Gene3D" id="3.30.230.10">
    <property type="match status" value="1"/>
</dbReference>
<keyword evidence="3 8" id="KW-0547">Nucleotide-binding</keyword>
<comment type="caution">
    <text evidence="10">The sequence shown here is derived from an EMBL/GenBank/DDBJ whole genome shotgun (WGS) entry which is preliminary data.</text>
</comment>
<comment type="function">
    <text evidence="7 8">Catalyzes the GTP-dependent ribosomal translocation step during translation elongation. During this step, the ribosome changes from the pre-translocational (PRE) to the post-translocational (POST) state as the newly formed A-site-bound peptidyl-tRNA and P-site-bound deacylated tRNA move to the P and E sites, respectively. Catalyzes the coordinated movement of the two tRNA molecules, the mRNA and conformational changes in the ribosome.</text>
</comment>
<feature type="binding site" evidence="8">
    <location>
        <begin position="16"/>
        <end position="23"/>
    </location>
    <ligand>
        <name>GTP</name>
        <dbReference type="ChEBI" id="CHEBI:37565"/>
    </ligand>
</feature>
<dbReference type="Pfam" id="PF14492">
    <property type="entry name" value="EFG_III"/>
    <property type="match status" value="1"/>
</dbReference>
<dbReference type="NCBIfam" id="TIGR00484">
    <property type="entry name" value="EF-G"/>
    <property type="match status" value="1"/>
</dbReference>
<keyword evidence="8" id="KW-0963">Cytoplasm</keyword>
<name>A0A929RZJ2_9BACT</name>
<evidence type="ECO:0000256" key="5">
    <source>
        <dbReference type="ARBA" id="ARBA00022917"/>
    </source>
</evidence>
<dbReference type="InterPro" id="IPR009000">
    <property type="entry name" value="Transl_B-barrel_sf"/>
</dbReference>
<accession>A0A929RZJ2</accession>
<dbReference type="NCBIfam" id="TIGR00231">
    <property type="entry name" value="small_GTP"/>
    <property type="match status" value="1"/>
</dbReference>
<dbReference type="InterPro" id="IPR000795">
    <property type="entry name" value="T_Tr_GTP-bd_dom"/>
</dbReference>
<evidence type="ECO:0000313" key="11">
    <source>
        <dbReference type="Proteomes" id="UP000704068"/>
    </source>
</evidence>
<feature type="domain" description="Tr-type G" evidence="9">
    <location>
        <begin position="7"/>
        <end position="287"/>
    </location>
</feature>
<evidence type="ECO:0000256" key="4">
    <source>
        <dbReference type="ARBA" id="ARBA00022768"/>
    </source>
</evidence>
<feature type="binding site" evidence="8">
    <location>
        <begin position="138"/>
        <end position="141"/>
    </location>
    <ligand>
        <name>GTP</name>
        <dbReference type="ChEBI" id="CHEBI:37565"/>
    </ligand>
</feature>
<evidence type="ECO:0000259" key="9">
    <source>
        <dbReference type="PROSITE" id="PS51722"/>
    </source>
</evidence>
<dbReference type="PANTHER" id="PTHR43261:SF1">
    <property type="entry name" value="RIBOSOME-RELEASING FACTOR 2, MITOCHONDRIAL"/>
    <property type="match status" value="1"/>
</dbReference>
<dbReference type="Gene3D" id="2.40.30.10">
    <property type="entry name" value="Translation factors"/>
    <property type="match status" value="1"/>
</dbReference>
<dbReference type="CDD" id="cd16262">
    <property type="entry name" value="EFG_III"/>
    <property type="match status" value="1"/>
</dbReference>
<dbReference type="GO" id="GO:0003924">
    <property type="term" value="F:GTPase activity"/>
    <property type="evidence" value="ECO:0007669"/>
    <property type="project" value="InterPro"/>
</dbReference>
<dbReference type="Gene3D" id="3.30.70.870">
    <property type="entry name" value="Elongation Factor G (Translational Gtpase), domain 3"/>
    <property type="match status" value="1"/>
</dbReference>
<dbReference type="InterPro" id="IPR035649">
    <property type="entry name" value="EFG_V"/>
</dbReference>
<evidence type="ECO:0000256" key="7">
    <source>
        <dbReference type="ARBA" id="ARBA00024731"/>
    </source>
</evidence>
<dbReference type="RefSeq" id="WP_303764566.1">
    <property type="nucleotide sequence ID" value="NZ_CAUOSC010000033.1"/>
</dbReference>
<dbReference type="InterPro" id="IPR035647">
    <property type="entry name" value="EFG_III/V"/>
</dbReference>
<dbReference type="FunFam" id="3.30.230.10:FF:000003">
    <property type="entry name" value="Elongation factor G"/>
    <property type="match status" value="1"/>
</dbReference>
<feature type="binding site" evidence="8">
    <location>
        <begin position="84"/>
        <end position="88"/>
    </location>
    <ligand>
        <name>GTP</name>
        <dbReference type="ChEBI" id="CHEBI:37565"/>
    </ligand>
</feature>